<evidence type="ECO:0000313" key="2">
    <source>
        <dbReference type="Proteomes" id="UP000442469"/>
    </source>
</evidence>
<comment type="caution">
    <text evidence="1">The sequence shown here is derived from an EMBL/GenBank/DDBJ whole genome shotgun (WGS) entry which is preliminary data.</text>
</comment>
<name>A0A6N8F2P7_PAEMA</name>
<reference evidence="1 2" key="1">
    <citation type="submission" date="2019-11" db="EMBL/GenBank/DDBJ databases">
        <title>Draft genome sequences of five Paenibacillus species of dairy origin.</title>
        <authorList>
            <person name="Olajide A.M."/>
            <person name="Chen S."/>
            <person name="Lapointe G."/>
        </authorList>
    </citation>
    <scope>NUCLEOTIDE SEQUENCE [LARGE SCALE GENOMIC DNA]</scope>
    <source>
        <strain evidence="1 2">3CT49</strain>
    </source>
</reference>
<dbReference type="EMBL" id="WNZZ01000017">
    <property type="protein sequence ID" value="MUG24752.1"/>
    <property type="molecule type" value="Genomic_DNA"/>
</dbReference>
<proteinExistence type="predicted"/>
<dbReference type="AlphaFoldDB" id="A0A6N8F2P7"/>
<protein>
    <submittedName>
        <fullName evidence="1">Uncharacterized protein</fullName>
    </submittedName>
</protein>
<dbReference type="Proteomes" id="UP000442469">
    <property type="component" value="Unassembled WGS sequence"/>
</dbReference>
<accession>A0A6N8F2P7</accession>
<evidence type="ECO:0000313" key="1">
    <source>
        <dbReference type="EMBL" id="MUG24752.1"/>
    </source>
</evidence>
<organism evidence="1 2">
    <name type="scientific">Paenibacillus macerans</name>
    <name type="common">Bacillus macerans</name>
    <dbReference type="NCBI Taxonomy" id="44252"/>
    <lineage>
        <taxon>Bacteria</taxon>
        <taxon>Bacillati</taxon>
        <taxon>Bacillota</taxon>
        <taxon>Bacilli</taxon>
        <taxon>Bacillales</taxon>
        <taxon>Paenibacillaceae</taxon>
        <taxon>Paenibacillus</taxon>
    </lineage>
</organism>
<sequence>MAQCKSCYYNREMVANGVKITACYYRLETGMPLYGRADDPEYCSGYEPSEKQLELAFD</sequence>
<dbReference type="RefSeq" id="WP_155620685.1">
    <property type="nucleotide sequence ID" value="NZ_JARLKV010000144.1"/>
</dbReference>
<gene>
    <name evidence="1" type="ORF">GNQ08_20500</name>
</gene>